<protein>
    <recommendedName>
        <fullName evidence="3">DUF2642 domain-containing protein</fullName>
    </recommendedName>
</protein>
<evidence type="ECO:0000313" key="2">
    <source>
        <dbReference type="Proteomes" id="UP000830167"/>
    </source>
</evidence>
<proteinExistence type="predicted"/>
<sequence>MTIRQKALRLIGKPVGITFKNGTGTSGVLCRVGTQRIFVIVFQIGNFFPLKHFRINRIHEIRKFPNCP</sequence>
<reference evidence="1" key="1">
    <citation type="submission" date="2021-12" db="EMBL/GenBank/DDBJ databases">
        <title>Alicyclobacillaceae gen. nov., sp. nov., isolated from chalcocite enrichment system.</title>
        <authorList>
            <person name="Jiang Z."/>
        </authorList>
    </citation>
    <scope>NUCLEOTIDE SEQUENCE</scope>
    <source>
        <strain evidence="1">MYW30-H2</strain>
    </source>
</reference>
<evidence type="ECO:0008006" key="3">
    <source>
        <dbReference type="Google" id="ProtNLM"/>
    </source>
</evidence>
<dbReference type="Proteomes" id="UP000830167">
    <property type="component" value="Chromosome"/>
</dbReference>
<dbReference type="RefSeq" id="WP_347435533.1">
    <property type="nucleotide sequence ID" value="NZ_CP089291.1"/>
</dbReference>
<accession>A0ABY4CEM4</accession>
<dbReference type="EMBL" id="CP089291">
    <property type="protein sequence ID" value="UOF88853.1"/>
    <property type="molecule type" value="Genomic_DNA"/>
</dbReference>
<keyword evidence="2" id="KW-1185">Reference proteome</keyword>
<organism evidence="1 2">
    <name type="scientific">Fodinisporobacter ferrooxydans</name>
    <dbReference type="NCBI Taxonomy" id="2901836"/>
    <lineage>
        <taxon>Bacteria</taxon>
        <taxon>Bacillati</taxon>
        <taxon>Bacillota</taxon>
        <taxon>Bacilli</taxon>
        <taxon>Bacillales</taxon>
        <taxon>Alicyclobacillaceae</taxon>
        <taxon>Fodinisporobacter</taxon>
    </lineage>
</organism>
<gene>
    <name evidence="1" type="ORF">LSG31_12975</name>
</gene>
<evidence type="ECO:0000313" key="1">
    <source>
        <dbReference type="EMBL" id="UOF88853.1"/>
    </source>
</evidence>
<name>A0ABY4CEM4_9BACL</name>